<organism evidence="2 3">
    <name type="scientific">Microbacterium phyllosphaerae</name>
    <dbReference type="NCBI Taxonomy" id="124798"/>
    <lineage>
        <taxon>Bacteria</taxon>
        <taxon>Bacillati</taxon>
        <taxon>Actinomycetota</taxon>
        <taxon>Actinomycetes</taxon>
        <taxon>Micrococcales</taxon>
        <taxon>Microbacteriaceae</taxon>
        <taxon>Microbacterium</taxon>
    </lineage>
</organism>
<proteinExistence type="predicted"/>
<evidence type="ECO:0000313" key="2">
    <source>
        <dbReference type="EMBL" id="MBP2377886.1"/>
    </source>
</evidence>
<feature type="transmembrane region" description="Helical" evidence="1">
    <location>
        <begin position="157"/>
        <end position="176"/>
    </location>
</feature>
<dbReference type="RefSeq" id="WP_210097186.1">
    <property type="nucleotide sequence ID" value="NZ_BAAAIO010000001.1"/>
</dbReference>
<feature type="transmembrane region" description="Helical" evidence="1">
    <location>
        <begin position="66"/>
        <end position="88"/>
    </location>
</feature>
<keyword evidence="1" id="KW-0472">Membrane</keyword>
<feature type="transmembrane region" description="Helical" evidence="1">
    <location>
        <begin position="124"/>
        <end position="145"/>
    </location>
</feature>
<accession>A0ABS4WNV3</accession>
<dbReference type="EMBL" id="JAGIOA010000001">
    <property type="protein sequence ID" value="MBP2377886.1"/>
    <property type="molecule type" value="Genomic_DNA"/>
</dbReference>
<keyword evidence="1" id="KW-1133">Transmembrane helix</keyword>
<gene>
    <name evidence="2" type="ORF">JOF42_001381</name>
</gene>
<feature type="transmembrane region" description="Helical" evidence="1">
    <location>
        <begin position="347"/>
        <end position="367"/>
    </location>
</feature>
<feature type="transmembrane region" description="Helical" evidence="1">
    <location>
        <begin position="236"/>
        <end position="257"/>
    </location>
</feature>
<evidence type="ECO:0008006" key="4">
    <source>
        <dbReference type="Google" id="ProtNLM"/>
    </source>
</evidence>
<feature type="transmembrane region" description="Helical" evidence="1">
    <location>
        <begin position="21"/>
        <end position="46"/>
    </location>
</feature>
<feature type="transmembrane region" description="Helical" evidence="1">
    <location>
        <begin position="277"/>
        <end position="305"/>
    </location>
</feature>
<protein>
    <recommendedName>
        <fullName evidence="4">ABC transporter permease</fullName>
    </recommendedName>
</protein>
<keyword evidence="1" id="KW-0812">Transmembrane</keyword>
<dbReference type="Proteomes" id="UP000703720">
    <property type="component" value="Unassembled WGS sequence"/>
</dbReference>
<evidence type="ECO:0000313" key="3">
    <source>
        <dbReference type="Proteomes" id="UP000703720"/>
    </source>
</evidence>
<comment type="caution">
    <text evidence="2">The sequence shown here is derived from an EMBL/GenBank/DDBJ whole genome shotgun (WGS) entry which is preliminary data.</text>
</comment>
<reference evidence="2 3" key="1">
    <citation type="submission" date="2021-03" db="EMBL/GenBank/DDBJ databases">
        <title>Sequencing the genomes of 1000 actinobacteria strains.</title>
        <authorList>
            <person name="Klenk H.-P."/>
        </authorList>
    </citation>
    <scope>NUCLEOTIDE SEQUENCE [LARGE SCALE GENOMIC DNA]</scope>
    <source>
        <strain evidence="2 3">DSM 13468</strain>
    </source>
</reference>
<feature type="transmembrane region" description="Helical" evidence="1">
    <location>
        <begin position="373"/>
        <end position="391"/>
    </location>
</feature>
<evidence type="ECO:0000256" key="1">
    <source>
        <dbReference type="SAM" id="Phobius"/>
    </source>
</evidence>
<name>A0ABS4WNV3_9MICO</name>
<sequence>MNASTATIVEVSSRGWAFWRALLDTCVGLIAGTAFTFVGIIVIGIVGEEALSSLYWQVDLDPLFRASMGVFLVAAAVLAIAVPFVVVAERFAALRAVEAAAQRNPDAVPQRTLRLELQNAPADLLQTTGAVLFWCLAGLGGLFALGVFFTEDLREDAVSWVALLVIAVLASGAEAVRRLGRRMVERDAARVGELWTRWKRLVPRAQRADADRREAAMRAVVPRWLSVPTARTIARIANVLLTATLVSLAAFMLSVFMRQQCRTCDPVYWNEPIENGIDVLSLSSGAAIAICAVLGILAWTGGIVLQFRRERALTRWVSDGMPRRVDVTLVDPLLSGNRSMVRLQMGLSAAGAGAAVVGTGSLWAEWVAMDARAVLLAAVVLIALGFVVGWADAPRSRTERQLARDTLFPGDVGPIGDEMSTGARKRRRRRR</sequence>
<keyword evidence="3" id="KW-1185">Reference proteome</keyword>